<dbReference type="InterPro" id="IPR003439">
    <property type="entry name" value="ABC_transporter-like_ATP-bd"/>
</dbReference>
<dbReference type="AlphaFoldDB" id="A0AAV1R8U0"/>
<feature type="domain" description="ABC transmembrane type-1" evidence="6">
    <location>
        <begin position="183"/>
        <end position="254"/>
    </location>
</feature>
<feature type="transmembrane region" description="Helical" evidence="5">
    <location>
        <begin position="310"/>
        <end position="331"/>
    </location>
</feature>
<dbReference type="Gene3D" id="3.40.50.300">
    <property type="entry name" value="P-loop containing nucleotide triphosphate hydrolases"/>
    <property type="match status" value="1"/>
</dbReference>
<dbReference type="SUPFAM" id="SSF52540">
    <property type="entry name" value="P-loop containing nucleoside triphosphate hydrolases"/>
    <property type="match status" value="1"/>
</dbReference>
<dbReference type="PANTHER" id="PTHR24222:SF63">
    <property type="entry name" value="ATP BINDING CASSETTE SUBFAMILY B"/>
    <property type="match status" value="1"/>
</dbReference>
<gene>
    <name evidence="7" type="ORF">DCAF_LOCUS6658</name>
</gene>
<keyword evidence="3 5" id="KW-1133">Transmembrane helix</keyword>
<keyword evidence="2 5" id="KW-0812">Transmembrane</keyword>
<dbReference type="GO" id="GO:0005524">
    <property type="term" value="F:ATP binding"/>
    <property type="evidence" value="ECO:0007669"/>
    <property type="project" value="InterPro"/>
</dbReference>
<dbReference type="PANTHER" id="PTHR24222">
    <property type="entry name" value="ABC TRANSPORTER B FAMILY"/>
    <property type="match status" value="1"/>
</dbReference>
<accession>A0AAV1R8U0</accession>
<evidence type="ECO:0000259" key="6">
    <source>
        <dbReference type="PROSITE" id="PS50929"/>
    </source>
</evidence>
<dbReference type="InterPro" id="IPR027417">
    <property type="entry name" value="P-loop_NTPase"/>
</dbReference>
<dbReference type="GO" id="GO:0016887">
    <property type="term" value="F:ATP hydrolysis activity"/>
    <property type="evidence" value="ECO:0007669"/>
    <property type="project" value="InterPro"/>
</dbReference>
<dbReference type="PROSITE" id="PS50929">
    <property type="entry name" value="ABC_TM1F"/>
    <property type="match status" value="1"/>
</dbReference>
<dbReference type="SUPFAM" id="SSF90123">
    <property type="entry name" value="ABC transporter transmembrane region"/>
    <property type="match status" value="1"/>
</dbReference>
<evidence type="ECO:0000256" key="5">
    <source>
        <dbReference type="SAM" id="Phobius"/>
    </source>
</evidence>
<dbReference type="InterPro" id="IPR036640">
    <property type="entry name" value="ABC1_TM_sf"/>
</dbReference>
<dbReference type="EMBL" id="CAWUPB010000905">
    <property type="protein sequence ID" value="CAK7328914.1"/>
    <property type="molecule type" value="Genomic_DNA"/>
</dbReference>
<evidence type="ECO:0000256" key="1">
    <source>
        <dbReference type="ARBA" id="ARBA00004141"/>
    </source>
</evidence>
<evidence type="ECO:0000256" key="4">
    <source>
        <dbReference type="ARBA" id="ARBA00023136"/>
    </source>
</evidence>
<keyword evidence="4 5" id="KW-0472">Membrane</keyword>
<comment type="subcellular location">
    <subcellularLocation>
        <location evidence="1">Membrane</location>
        <topology evidence="1">Multi-pass membrane protein</topology>
    </subcellularLocation>
</comment>
<dbReference type="Gene3D" id="1.20.1560.10">
    <property type="entry name" value="ABC transporter type 1, transmembrane domain"/>
    <property type="match status" value="2"/>
</dbReference>
<dbReference type="GO" id="GO:0140359">
    <property type="term" value="F:ABC-type transporter activity"/>
    <property type="evidence" value="ECO:0007669"/>
    <property type="project" value="InterPro"/>
</dbReference>
<dbReference type="Pfam" id="PF00005">
    <property type="entry name" value="ABC_tran"/>
    <property type="match status" value="1"/>
</dbReference>
<organism evidence="7 8">
    <name type="scientific">Dovyalis caffra</name>
    <dbReference type="NCBI Taxonomy" id="77055"/>
    <lineage>
        <taxon>Eukaryota</taxon>
        <taxon>Viridiplantae</taxon>
        <taxon>Streptophyta</taxon>
        <taxon>Embryophyta</taxon>
        <taxon>Tracheophyta</taxon>
        <taxon>Spermatophyta</taxon>
        <taxon>Magnoliopsida</taxon>
        <taxon>eudicotyledons</taxon>
        <taxon>Gunneridae</taxon>
        <taxon>Pentapetalae</taxon>
        <taxon>rosids</taxon>
        <taxon>fabids</taxon>
        <taxon>Malpighiales</taxon>
        <taxon>Salicaceae</taxon>
        <taxon>Flacourtieae</taxon>
        <taxon>Dovyalis</taxon>
    </lineage>
</organism>
<dbReference type="Pfam" id="PF00664">
    <property type="entry name" value="ABC_membrane"/>
    <property type="match status" value="2"/>
</dbReference>
<evidence type="ECO:0000256" key="2">
    <source>
        <dbReference type="ARBA" id="ARBA00022692"/>
    </source>
</evidence>
<protein>
    <recommendedName>
        <fullName evidence="6">ABC transmembrane type-1 domain-containing protein</fullName>
    </recommendedName>
</protein>
<reference evidence="7 8" key="1">
    <citation type="submission" date="2024-01" db="EMBL/GenBank/DDBJ databases">
        <authorList>
            <person name="Waweru B."/>
        </authorList>
    </citation>
    <scope>NUCLEOTIDE SEQUENCE [LARGE SCALE GENOMIC DNA]</scope>
</reference>
<evidence type="ECO:0000313" key="8">
    <source>
        <dbReference type="Proteomes" id="UP001314170"/>
    </source>
</evidence>
<keyword evidence="8" id="KW-1185">Reference proteome</keyword>
<dbReference type="InterPro" id="IPR011527">
    <property type="entry name" value="ABC1_TM_dom"/>
</dbReference>
<evidence type="ECO:0000313" key="7">
    <source>
        <dbReference type="EMBL" id="CAK7328914.1"/>
    </source>
</evidence>
<dbReference type="InterPro" id="IPR039421">
    <property type="entry name" value="Type_1_exporter"/>
</dbReference>
<dbReference type="GO" id="GO:0005886">
    <property type="term" value="C:plasma membrane"/>
    <property type="evidence" value="ECO:0007669"/>
    <property type="project" value="TreeGrafter"/>
</dbReference>
<evidence type="ECO:0000256" key="3">
    <source>
        <dbReference type="ARBA" id="ARBA00022989"/>
    </source>
</evidence>
<name>A0AAV1R8U0_9ROSI</name>
<sequence>MKDYHTIAREKVVLDGMVVENDISKQVCDEEISCATTADCIRALDGTYIPSKCTYGTGRKVSWQKGWNNTECELILDDYVIEEIITSSQSMIMDRTHLSIREEREGNREWIAKRDVMASDMWNDYARPNHEKYLNKKIEIYNEMMLVEARAAHKMGGQYFVFFGSKQVSTYHHPSSFTTCRRIIIVRCAVTLVSSVSCWMVTGERQAARIRNLYLEAILRQEIGFFDKETSTREIIGRMSGDTILIQDAMGEKMASRGQTAYSHAANLVDQTIGSIRTICTIGQDVVDQCNKSLTEAVKNGVQEGLVIRVGYGVFALIVFSTYALAAWFGAKMILNEGYSGGSLGQSSSCLSAFASGPAAAFKMFEVIDHRKSQIDSYKTNGRMQEDIQGDIELKDIHFSYPARLDEQIFNGFSLTIPNGATAALVGESRSGKSTVIGLIERFYDPQADEVLIDGINLKEFQLHRK</sequence>
<proteinExistence type="predicted"/>
<dbReference type="Proteomes" id="UP001314170">
    <property type="component" value="Unassembled WGS sequence"/>
</dbReference>
<comment type="caution">
    <text evidence="7">The sequence shown here is derived from an EMBL/GenBank/DDBJ whole genome shotgun (WGS) entry which is preliminary data.</text>
</comment>